<dbReference type="GO" id="GO:0030313">
    <property type="term" value="C:cell envelope"/>
    <property type="evidence" value="ECO:0007669"/>
    <property type="project" value="UniProtKB-SubCell"/>
</dbReference>
<dbReference type="InterPro" id="IPR006059">
    <property type="entry name" value="SBP"/>
</dbReference>
<evidence type="ECO:0000313" key="6">
    <source>
        <dbReference type="Proteomes" id="UP000548476"/>
    </source>
</evidence>
<comment type="subcellular location">
    <subcellularLocation>
        <location evidence="1">Cell envelope</location>
    </subcellularLocation>
</comment>
<dbReference type="PANTHER" id="PTHR43649:SF31">
    <property type="entry name" value="SN-GLYCEROL-3-PHOSPHATE-BINDING PERIPLASMIC PROTEIN UGPB"/>
    <property type="match status" value="1"/>
</dbReference>
<comment type="similarity">
    <text evidence="2">Belongs to the bacterial solute-binding protein 1 family.</text>
</comment>
<keyword evidence="3" id="KW-0813">Transport</keyword>
<evidence type="ECO:0000256" key="1">
    <source>
        <dbReference type="ARBA" id="ARBA00004196"/>
    </source>
</evidence>
<dbReference type="Gene3D" id="3.40.190.10">
    <property type="entry name" value="Periplasmic binding protein-like II"/>
    <property type="match status" value="1"/>
</dbReference>
<keyword evidence="6" id="KW-1185">Reference proteome</keyword>
<gene>
    <name evidence="5" type="ORF">HNR73_000175</name>
</gene>
<accession>A0A841FBE0</accession>
<dbReference type="EMBL" id="JACHGT010000001">
    <property type="protein sequence ID" value="MBB6032333.1"/>
    <property type="molecule type" value="Genomic_DNA"/>
</dbReference>
<evidence type="ECO:0000256" key="4">
    <source>
        <dbReference type="ARBA" id="ARBA00022729"/>
    </source>
</evidence>
<dbReference type="InterPro" id="IPR006311">
    <property type="entry name" value="TAT_signal"/>
</dbReference>
<dbReference type="Proteomes" id="UP000548476">
    <property type="component" value="Unassembled WGS sequence"/>
</dbReference>
<proteinExistence type="inferred from homology"/>
<evidence type="ECO:0000256" key="2">
    <source>
        <dbReference type="ARBA" id="ARBA00008520"/>
    </source>
</evidence>
<dbReference type="RefSeq" id="WP_184785247.1">
    <property type="nucleotide sequence ID" value="NZ_BONT01000064.1"/>
</dbReference>
<dbReference type="SUPFAM" id="SSF53850">
    <property type="entry name" value="Periplasmic binding protein-like II"/>
    <property type="match status" value="1"/>
</dbReference>
<sequence>MKRPLTAAAVDRRGFLSLLGVGALATTSGGLLAACGSGGGGAGDQGMATQTDKLLQLMPTYKPVELIPPDIAGVGGAPNGYLSYPRNLVQAITETPGTSGKEISAMAPHWGTVPPALGGNAYYDAINTRLGVPVKFSLQDGVTYYEKLNTILGAKDVPEVLSIPSWNVAGLAHFSDAAEALFTDLTPHLQGDKALTYPMLANLPTKSWLECIWNGKLMAVPFPSDGFAWGFFYRKDIFTKLGAVPPTTAQELYDLGKAVTDPNAKRWAFGAITWEVERLFGSPGTQEGWRKNPDGTVVNKIETPEYAAAIEFMTKLFTDGLVHPEMMNSTGDAKQLFNSGEMLMTTDGFGGWEGALATEPAINPEFDMQPVLPYSHDGKATPIIRGGGKVVFYSFIRKDLSEDRVKEILRVMNWCGAPYGSQEAELIQFGVEGQHFTRGADGTPVKNDLGNTEVAAPYAGISGAPAIITPAKYFDKVQARVDWNNAAMPFMEKDPWEGIRLEIPSKVAALKQPTEDKINDIIRGRTPLSELESIKKEWLQKGGEEGREFYAKALSDNGR</sequence>
<dbReference type="PANTHER" id="PTHR43649">
    <property type="entry name" value="ARABINOSE-BINDING PROTEIN-RELATED"/>
    <property type="match status" value="1"/>
</dbReference>
<protein>
    <submittedName>
        <fullName evidence="5">Putative aldouronate transport system substrate-binding protein</fullName>
    </submittedName>
</protein>
<reference evidence="5 6" key="1">
    <citation type="submission" date="2020-08" db="EMBL/GenBank/DDBJ databases">
        <title>Genomic Encyclopedia of Type Strains, Phase IV (KMG-IV): sequencing the most valuable type-strain genomes for metagenomic binning, comparative biology and taxonomic classification.</title>
        <authorList>
            <person name="Goeker M."/>
        </authorList>
    </citation>
    <scope>NUCLEOTIDE SEQUENCE [LARGE SCALE GENOMIC DNA]</scope>
    <source>
        <strain evidence="5 6">YIM 65646</strain>
    </source>
</reference>
<keyword evidence="4" id="KW-0732">Signal</keyword>
<dbReference type="InterPro" id="IPR050490">
    <property type="entry name" value="Bact_solute-bd_prot1"/>
</dbReference>
<organism evidence="5 6">
    <name type="scientific">Phytomonospora endophytica</name>
    <dbReference type="NCBI Taxonomy" id="714109"/>
    <lineage>
        <taxon>Bacteria</taxon>
        <taxon>Bacillati</taxon>
        <taxon>Actinomycetota</taxon>
        <taxon>Actinomycetes</taxon>
        <taxon>Micromonosporales</taxon>
        <taxon>Micromonosporaceae</taxon>
        <taxon>Phytomonospora</taxon>
    </lineage>
</organism>
<evidence type="ECO:0000313" key="5">
    <source>
        <dbReference type="EMBL" id="MBB6032333.1"/>
    </source>
</evidence>
<name>A0A841FBE0_9ACTN</name>
<evidence type="ECO:0000256" key="3">
    <source>
        <dbReference type="ARBA" id="ARBA00022448"/>
    </source>
</evidence>
<comment type="caution">
    <text evidence="5">The sequence shown here is derived from an EMBL/GenBank/DDBJ whole genome shotgun (WGS) entry which is preliminary data.</text>
</comment>
<dbReference type="Pfam" id="PF01547">
    <property type="entry name" value="SBP_bac_1"/>
    <property type="match status" value="1"/>
</dbReference>
<dbReference type="AlphaFoldDB" id="A0A841FBE0"/>
<dbReference type="PROSITE" id="PS51318">
    <property type="entry name" value="TAT"/>
    <property type="match status" value="1"/>
</dbReference>
<dbReference type="PROSITE" id="PS51257">
    <property type="entry name" value="PROKAR_LIPOPROTEIN"/>
    <property type="match status" value="1"/>
</dbReference>